<proteinExistence type="predicted"/>
<evidence type="ECO:0000313" key="2">
    <source>
        <dbReference type="EMBL" id="OOF85105.1"/>
    </source>
</evidence>
<dbReference type="EMBL" id="MLAI01000024">
    <property type="protein sequence ID" value="OOF85105.1"/>
    <property type="molecule type" value="Genomic_DNA"/>
</dbReference>
<feature type="region of interest" description="Disordered" evidence="1">
    <location>
        <begin position="114"/>
        <end position="153"/>
    </location>
</feature>
<dbReference type="Proteomes" id="UP000189353">
    <property type="component" value="Unassembled WGS sequence"/>
</dbReference>
<name>A0A1V3L5H1_9PAST</name>
<protein>
    <recommendedName>
        <fullName evidence="4">Replication protein</fullName>
    </recommendedName>
</protein>
<reference evidence="2 3" key="1">
    <citation type="submission" date="2016-10" db="EMBL/GenBank/DDBJ databases">
        <title>Rodentibacter gen. nov. and new species.</title>
        <authorList>
            <person name="Christensen H."/>
        </authorList>
    </citation>
    <scope>NUCLEOTIDE SEQUENCE [LARGE SCALE GENOMIC DNA]</scope>
    <source>
        <strain evidence="2 3">Ppn158</strain>
    </source>
</reference>
<accession>A0A1V3L5H1</accession>
<sequence>MRYSTYINNQKCLDWGLNANQGALFDLLNQAVSWAKPINLHGQVFYWVSREKVIEELPLFYSKPDTVYRHFKELDEKGLVVYQKYDDMDLIALTEKGKTWNEFDLHAVSNISDSNPTLGNKSESARKQIRNSSDSNPTDKYINNKNTKDHIKKTSQKIAKAEKFEFHFEKFWSAGMRKVGKEQALKKFKSVYESYNAEYPTSLEDFTQMLIDDVAKRLRLKQFGFDNLHPSTYLNNWRWLDDYPQEPAGQNMGKIPSDDEFADNGTWGVGRKLNVDPSLIPEYLR</sequence>
<organism evidence="2 3">
    <name type="scientific">Rodentibacter ratti</name>
    <dbReference type="NCBI Taxonomy" id="1906745"/>
    <lineage>
        <taxon>Bacteria</taxon>
        <taxon>Pseudomonadati</taxon>
        <taxon>Pseudomonadota</taxon>
        <taxon>Gammaproteobacteria</taxon>
        <taxon>Pasteurellales</taxon>
        <taxon>Pasteurellaceae</taxon>
        <taxon>Rodentibacter</taxon>
    </lineage>
</organism>
<gene>
    <name evidence="2" type="ORF">BKG88_09065</name>
</gene>
<evidence type="ECO:0000313" key="3">
    <source>
        <dbReference type="Proteomes" id="UP000189353"/>
    </source>
</evidence>
<dbReference type="AlphaFoldDB" id="A0A1V3L5H1"/>
<comment type="caution">
    <text evidence="2">The sequence shown here is derived from an EMBL/GenBank/DDBJ whole genome shotgun (WGS) entry which is preliminary data.</text>
</comment>
<evidence type="ECO:0008006" key="4">
    <source>
        <dbReference type="Google" id="ProtNLM"/>
    </source>
</evidence>
<dbReference type="RefSeq" id="WP_180374209.1">
    <property type="nucleotide sequence ID" value="NZ_MLAI01000024.1"/>
</dbReference>
<evidence type="ECO:0000256" key="1">
    <source>
        <dbReference type="SAM" id="MobiDB-lite"/>
    </source>
</evidence>
<feature type="compositionally biased region" description="Polar residues" evidence="1">
    <location>
        <begin position="130"/>
        <end position="145"/>
    </location>
</feature>